<protein>
    <submittedName>
        <fullName evidence="1">Uncharacterized protein</fullName>
    </submittedName>
</protein>
<name>A0ABS8T592_DATST</name>
<dbReference type="EMBL" id="JACEIK010001114">
    <property type="protein sequence ID" value="MCD7466144.1"/>
    <property type="molecule type" value="Genomic_DNA"/>
</dbReference>
<reference evidence="1 2" key="1">
    <citation type="journal article" date="2021" name="BMC Genomics">
        <title>Datura genome reveals duplications of psychoactive alkaloid biosynthetic genes and high mutation rate following tissue culture.</title>
        <authorList>
            <person name="Rajewski A."/>
            <person name="Carter-House D."/>
            <person name="Stajich J."/>
            <person name="Litt A."/>
        </authorList>
    </citation>
    <scope>NUCLEOTIDE SEQUENCE [LARGE SCALE GENOMIC DNA]</scope>
    <source>
        <strain evidence="1">AR-01</strain>
    </source>
</reference>
<evidence type="ECO:0000313" key="1">
    <source>
        <dbReference type="EMBL" id="MCD7466144.1"/>
    </source>
</evidence>
<gene>
    <name evidence="1" type="ORF">HAX54_002559</name>
</gene>
<dbReference type="Proteomes" id="UP000823775">
    <property type="component" value="Unassembled WGS sequence"/>
</dbReference>
<evidence type="ECO:0000313" key="2">
    <source>
        <dbReference type="Proteomes" id="UP000823775"/>
    </source>
</evidence>
<proteinExistence type="predicted"/>
<keyword evidence="2" id="KW-1185">Reference proteome</keyword>
<sequence length="163" mass="18639">MDRRMAPSGCACKRWDDSARRWHGQKLDGCKASLWEFSWRGKGKEDWKIFQVLKLWALKSGILDQQGATDRRMTPRGRACKRWDDSTRRWHGQKLDECKARATKARRVQGKLVGTFMGWARQGILKNNLSVEAVGAKGWHVHQPGMCAGRGVRACDTDVSWLV</sequence>
<organism evidence="1 2">
    <name type="scientific">Datura stramonium</name>
    <name type="common">Jimsonweed</name>
    <name type="synonym">Common thornapple</name>
    <dbReference type="NCBI Taxonomy" id="4076"/>
    <lineage>
        <taxon>Eukaryota</taxon>
        <taxon>Viridiplantae</taxon>
        <taxon>Streptophyta</taxon>
        <taxon>Embryophyta</taxon>
        <taxon>Tracheophyta</taxon>
        <taxon>Spermatophyta</taxon>
        <taxon>Magnoliopsida</taxon>
        <taxon>eudicotyledons</taxon>
        <taxon>Gunneridae</taxon>
        <taxon>Pentapetalae</taxon>
        <taxon>asterids</taxon>
        <taxon>lamiids</taxon>
        <taxon>Solanales</taxon>
        <taxon>Solanaceae</taxon>
        <taxon>Solanoideae</taxon>
        <taxon>Datureae</taxon>
        <taxon>Datura</taxon>
    </lineage>
</organism>
<comment type="caution">
    <text evidence="1">The sequence shown here is derived from an EMBL/GenBank/DDBJ whole genome shotgun (WGS) entry which is preliminary data.</text>
</comment>
<accession>A0ABS8T592</accession>